<dbReference type="Proteomes" id="UP000008068">
    <property type="component" value="Unassembled WGS sequence"/>
</dbReference>
<sequence>MLNSLWGKFAQNVDRETTNIISDPVKLWKLVYDTDTVISLVRCVNDVLIVKHKKQVETLESLKTSAMQLATYTTSYARLRLYRFMELVGGDNIIYTDTDSIIYAIPDGTSDPLEKEVGAYLGQLTDEVDGTMTAFVSLGPKTYCYKEMLGADKEKIVRKAKGICLNTQADKLISFEAMKKMVEELQ</sequence>
<evidence type="ECO:0000313" key="1">
    <source>
        <dbReference type="EMBL" id="EGT50252.1"/>
    </source>
</evidence>
<dbReference type="AlphaFoldDB" id="G0PB79"/>
<dbReference type="Gene3D" id="3.90.1600.10">
    <property type="entry name" value="Palm domain of DNA polymerase"/>
    <property type="match status" value="1"/>
</dbReference>
<dbReference type="OMA" id="CVTENDK"/>
<name>G0PB79_CAEBE</name>
<dbReference type="HOGENOM" id="CLU_125134_0_0_1"/>
<dbReference type="InterPro" id="IPR023211">
    <property type="entry name" value="DNA_pol_palm_dom_sf"/>
</dbReference>
<evidence type="ECO:0000313" key="2">
    <source>
        <dbReference type="Proteomes" id="UP000008068"/>
    </source>
</evidence>
<accession>G0PB79</accession>
<dbReference type="InterPro" id="IPR043502">
    <property type="entry name" value="DNA/RNA_pol_sf"/>
</dbReference>
<keyword evidence="2" id="KW-1185">Reference proteome</keyword>
<protein>
    <submittedName>
        <fullName evidence="1">Uncharacterized protein</fullName>
    </submittedName>
</protein>
<dbReference type="eggNOG" id="ENOG502QQ9V">
    <property type="taxonomic scope" value="Eukaryota"/>
</dbReference>
<dbReference type="STRING" id="135651.G0PB79"/>
<dbReference type="PANTHER" id="PTHR33568:SF3">
    <property type="entry name" value="DNA-DIRECTED DNA POLYMERASE"/>
    <property type="match status" value="1"/>
</dbReference>
<gene>
    <name evidence="1" type="ORF">CAEBREN_04456</name>
</gene>
<reference evidence="2" key="1">
    <citation type="submission" date="2011-07" db="EMBL/GenBank/DDBJ databases">
        <authorList>
            <consortium name="Caenorhabditis brenneri Sequencing and Analysis Consortium"/>
            <person name="Wilson R.K."/>
        </authorList>
    </citation>
    <scope>NUCLEOTIDE SEQUENCE [LARGE SCALE GENOMIC DNA]</scope>
    <source>
        <strain evidence="2">PB2801</strain>
    </source>
</reference>
<organism evidence="2">
    <name type="scientific">Caenorhabditis brenneri</name>
    <name type="common">Nematode worm</name>
    <dbReference type="NCBI Taxonomy" id="135651"/>
    <lineage>
        <taxon>Eukaryota</taxon>
        <taxon>Metazoa</taxon>
        <taxon>Ecdysozoa</taxon>
        <taxon>Nematoda</taxon>
        <taxon>Chromadorea</taxon>
        <taxon>Rhabditida</taxon>
        <taxon>Rhabditina</taxon>
        <taxon>Rhabditomorpha</taxon>
        <taxon>Rhabditoidea</taxon>
        <taxon>Rhabditidae</taxon>
        <taxon>Peloderinae</taxon>
        <taxon>Caenorhabditis</taxon>
    </lineage>
</organism>
<dbReference type="InParanoid" id="G0PB79"/>
<proteinExistence type="predicted"/>
<dbReference type="OrthoDB" id="5877400at2759"/>
<dbReference type="SUPFAM" id="SSF56672">
    <property type="entry name" value="DNA/RNA polymerases"/>
    <property type="match status" value="1"/>
</dbReference>
<dbReference type="EMBL" id="GL380203">
    <property type="protein sequence ID" value="EGT50252.1"/>
    <property type="molecule type" value="Genomic_DNA"/>
</dbReference>
<dbReference type="PANTHER" id="PTHR33568">
    <property type="entry name" value="DNA POLYMERASE"/>
    <property type="match status" value="1"/>
</dbReference>